<keyword evidence="3" id="KW-1185">Reference proteome</keyword>
<feature type="transmembrane region" description="Helical" evidence="1">
    <location>
        <begin position="70"/>
        <end position="88"/>
    </location>
</feature>
<dbReference type="RefSeq" id="WP_166076548.1">
    <property type="nucleotide sequence ID" value="NZ_JAAJBT010000002.1"/>
</dbReference>
<reference evidence="2 3" key="1">
    <citation type="submission" date="2020-02" db="EMBL/GenBank/DDBJ databases">
        <authorList>
            <person name="Chen W.-M."/>
        </authorList>
    </citation>
    <scope>NUCLEOTIDE SEQUENCE [LARGE SCALE GENOMIC DNA]</scope>
    <source>
        <strain evidence="2 3">KDG-16</strain>
    </source>
</reference>
<gene>
    <name evidence="2" type="ORF">G4D72_05135</name>
</gene>
<feature type="transmembrane region" description="Helical" evidence="1">
    <location>
        <begin position="23"/>
        <end position="45"/>
    </location>
</feature>
<keyword evidence="1" id="KW-0472">Membrane</keyword>
<comment type="caution">
    <text evidence="2">The sequence shown here is derived from an EMBL/GenBank/DDBJ whole genome shotgun (WGS) entry which is preliminary data.</text>
</comment>
<evidence type="ECO:0000256" key="1">
    <source>
        <dbReference type="SAM" id="Phobius"/>
    </source>
</evidence>
<dbReference type="EMBL" id="JAAJBT010000002">
    <property type="protein sequence ID" value="NHM01493.1"/>
    <property type="molecule type" value="Genomic_DNA"/>
</dbReference>
<feature type="transmembrane region" description="Helical" evidence="1">
    <location>
        <begin position="108"/>
        <end position="128"/>
    </location>
</feature>
<protein>
    <submittedName>
        <fullName evidence="2">Uncharacterized protein</fullName>
    </submittedName>
</protein>
<dbReference type="Proteomes" id="UP000800984">
    <property type="component" value="Unassembled WGS sequence"/>
</dbReference>
<name>A0ABX0I2S3_9FLAO</name>
<feature type="transmembrane region" description="Helical" evidence="1">
    <location>
        <begin position="158"/>
        <end position="176"/>
    </location>
</feature>
<evidence type="ECO:0000313" key="2">
    <source>
        <dbReference type="EMBL" id="NHM01493.1"/>
    </source>
</evidence>
<sequence>MEEKNYLNDLKDIKEMMRKSSQFISLSGLSGVLAGIYALVGGWYANELIDKYFANEYLTYESAQVLENKLIVIALVIIHLSIFSGLLLSNSKSKKLGVKLWNETSKRLVINFGIPLATGGVLVLILIERQFYELIIPTTLLFYGMACIHASKYTLGDVKYLGITITIIGLLSAYFYQYSIPLWMLGFGFCHIFYGGMMWFKYDRNK</sequence>
<proteinExistence type="predicted"/>
<keyword evidence="1" id="KW-1133">Transmembrane helix</keyword>
<evidence type="ECO:0000313" key="3">
    <source>
        <dbReference type="Proteomes" id="UP000800984"/>
    </source>
</evidence>
<feature type="transmembrane region" description="Helical" evidence="1">
    <location>
        <begin position="182"/>
        <end position="200"/>
    </location>
</feature>
<organism evidence="2 3">
    <name type="scientific">Flavobacterium difficile</name>
    <dbReference type="NCBI Taxonomy" id="2709659"/>
    <lineage>
        <taxon>Bacteria</taxon>
        <taxon>Pseudomonadati</taxon>
        <taxon>Bacteroidota</taxon>
        <taxon>Flavobacteriia</taxon>
        <taxon>Flavobacteriales</taxon>
        <taxon>Flavobacteriaceae</taxon>
        <taxon>Flavobacterium</taxon>
    </lineage>
</organism>
<feature type="transmembrane region" description="Helical" evidence="1">
    <location>
        <begin position="134"/>
        <end position="151"/>
    </location>
</feature>
<accession>A0ABX0I2S3</accession>
<keyword evidence="1" id="KW-0812">Transmembrane</keyword>